<proteinExistence type="predicted"/>
<protein>
    <submittedName>
        <fullName evidence="1">DUF1841 family protein</fullName>
    </submittedName>
</protein>
<keyword evidence="2" id="KW-1185">Reference proteome</keyword>
<comment type="caution">
    <text evidence="1">The sequence shown here is derived from an EMBL/GenBank/DDBJ whole genome shotgun (WGS) entry which is preliminary data.</text>
</comment>
<evidence type="ECO:0000313" key="2">
    <source>
        <dbReference type="Proteomes" id="UP001139353"/>
    </source>
</evidence>
<dbReference type="Pfam" id="PF08897">
    <property type="entry name" value="DUF1841"/>
    <property type="match status" value="1"/>
</dbReference>
<dbReference type="InterPro" id="IPR014993">
    <property type="entry name" value="DUF1841"/>
</dbReference>
<organism evidence="1 2">
    <name type="scientific">Scleromatobacter humisilvae</name>
    <dbReference type="NCBI Taxonomy" id="2897159"/>
    <lineage>
        <taxon>Bacteria</taxon>
        <taxon>Pseudomonadati</taxon>
        <taxon>Pseudomonadota</taxon>
        <taxon>Betaproteobacteria</taxon>
        <taxon>Burkholderiales</taxon>
        <taxon>Sphaerotilaceae</taxon>
        <taxon>Scleromatobacter</taxon>
    </lineage>
</organism>
<gene>
    <name evidence="1" type="ORF">LPC04_00315</name>
</gene>
<dbReference type="AlphaFoldDB" id="A0A9X1YEJ8"/>
<reference evidence="1" key="1">
    <citation type="submission" date="2021-11" db="EMBL/GenBank/DDBJ databases">
        <title>BS-T2-15 a new species belonging to the Comamonadaceae family isolated from the soil of a French oak forest.</title>
        <authorList>
            <person name="Mieszkin S."/>
            <person name="Alain K."/>
        </authorList>
    </citation>
    <scope>NUCLEOTIDE SEQUENCE</scope>
    <source>
        <strain evidence="1">BS-T2-15</strain>
    </source>
</reference>
<accession>A0A9X1YEJ8</accession>
<sequence length="144" mass="16019">MFQPSQHDVRRFFCETHALAASGAPLSPIQILASQWIAEHPEYHADLADVDAALAAVFDVEDGRTNPFLHLAMHLTISEQCSIDQPSGIRQAVELLAARKQSLHDAHHAAMDCLGEMIWQSQRSGLPPDGHQYLDCVRRKATRD</sequence>
<evidence type="ECO:0000313" key="1">
    <source>
        <dbReference type="EMBL" id="MCK9684147.1"/>
    </source>
</evidence>
<name>A0A9X1YEJ8_9BURK</name>
<dbReference type="EMBL" id="JAJLJH010000001">
    <property type="protein sequence ID" value="MCK9684147.1"/>
    <property type="molecule type" value="Genomic_DNA"/>
</dbReference>
<dbReference type="Proteomes" id="UP001139353">
    <property type="component" value="Unassembled WGS sequence"/>
</dbReference>
<dbReference type="RefSeq" id="WP_275680180.1">
    <property type="nucleotide sequence ID" value="NZ_JAJLJH010000001.1"/>
</dbReference>